<accession>E6QWA4</accession>
<feature type="domain" description="AntA/AntB antirepressor" evidence="1">
    <location>
        <begin position="56"/>
        <end position="126"/>
    </location>
</feature>
<dbReference type="Pfam" id="PF08346">
    <property type="entry name" value="AntA"/>
    <property type="match status" value="1"/>
</dbReference>
<comment type="caution">
    <text evidence="2">The sequence shown here is derived from an EMBL/GenBank/DDBJ whole genome shotgun (WGS) entry which is preliminary data.</text>
</comment>
<dbReference type="EMBL" id="CABR01000149">
    <property type="protein sequence ID" value="CBI11527.1"/>
    <property type="molecule type" value="Genomic_DNA"/>
</dbReference>
<dbReference type="PANTHER" id="PTHR36180:SF1">
    <property type="entry name" value="ANTA_ANTB ANTIREPRESSOR DOMAIN-CONTAINING PROTEIN"/>
    <property type="match status" value="1"/>
</dbReference>
<sequence>MSRFIRHLCRRIVRIEARNDTIRKVEVEHMEHPVKSNGGLIPVFAGEIGGVQCNVCNARDLHAFLQVGKVFATWMRDRIETYGFIEGEEFLSIIPKSGNNSKRGPKFIEYHLTLDTAKEIAMVEKNEQGRQARRYFIECERKALDAAAGVKQQLGNQLPALVEKACDMTSWRLANEYQQRTITLIGEAARPGDDEMSWTVAFLIRKRLYDRLDAIAKELLRKNTPEEDVVDILLSWGPQA</sequence>
<gene>
    <name evidence="2" type="ORF">CARN7_2359</name>
</gene>
<evidence type="ECO:0000313" key="2">
    <source>
        <dbReference type="EMBL" id="CBI11527.1"/>
    </source>
</evidence>
<reference evidence="2" key="1">
    <citation type="submission" date="2009-10" db="EMBL/GenBank/DDBJ databases">
        <title>Diversity of trophic interactions inside an arsenic-rich microbial ecosystem.</title>
        <authorList>
            <person name="Bertin P.N."/>
            <person name="Heinrich-Salmeron A."/>
            <person name="Pelletier E."/>
            <person name="Goulhen-Chollet F."/>
            <person name="Arsene-Ploetze F."/>
            <person name="Gallien S."/>
            <person name="Calteau A."/>
            <person name="Vallenet D."/>
            <person name="Casiot C."/>
            <person name="Chane-Woon-Ming B."/>
            <person name="Giloteaux L."/>
            <person name="Barakat M."/>
            <person name="Bonnefoy V."/>
            <person name="Bruneel O."/>
            <person name="Chandler M."/>
            <person name="Cleiss J."/>
            <person name="Duran R."/>
            <person name="Elbaz-Poulichet F."/>
            <person name="Fonknechten N."/>
            <person name="Lauga B."/>
            <person name="Mornico D."/>
            <person name="Ortet P."/>
            <person name="Schaeffer C."/>
            <person name="Siguier P."/>
            <person name="Alexander Thil Smith A."/>
            <person name="Van Dorsselaer A."/>
            <person name="Weissenbach J."/>
            <person name="Medigue C."/>
            <person name="Le Paslier D."/>
        </authorList>
    </citation>
    <scope>NUCLEOTIDE SEQUENCE</scope>
</reference>
<dbReference type="PANTHER" id="PTHR36180">
    <property type="entry name" value="DNA-BINDING PROTEIN-RELATED-RELATED"/>
    <property type="match status" value="1"/>
</dbReference>
<dbReference type="AlphaFoldDB" id="E6QWA4"/>
<dbReference type="InterPro" id="IPR013557">
    <property type="entry name" value="AntA/B_antirep"/>
</dbReference>
<organism evidence="2">
    <name type="scientific">mine drainage metagenome</name>
    <dbReference type="NCBI Taxonomy" id="410659"/>
    <lineage>
        <taxon>unclassified sequences</taxon>
        <taxon>metagenomes</taxon>
        <taxon>ecological metagenomes</taxon>
    </lineage>
</organism>
<name>E6QWA4_9ZZZZ</name>
<evidence type="ECO:0000259" key="1">
    <source>
        <dbReference type="Pfam" id="PF08346"/>
    </source>
</evidence>
<proteinExistence type="predicted"/>
<protein>
    <recommendedName>
        <fullName evidence="1">AntA/AntB antirepressor domain-containing protein</fullName>
    </recommendedName>
</protein>